<accession>A0A179FAL0</accession>
<reference evidence="1 2" key="1">
    <citation type="journal article" date="2016" name="PLoS Pathog.">
        <title>Biosynthesis of antibiotic leucinostatins in bio-control fungus Purpureocillium lilacinum and their inhibition on phytophthora revealed by genome mining.</title>
        <authorList>
            <person name="Wang G."/>
            <person name="Liu Z."/>
            <person name="Lin R."/>
            <person name="Li E."/>
            <person name="Mao Z."/>
            <person name="Ling J."/>
            <person name="Yang Y."/>
            <person name="Yin W.B."/>
            <person name="Xie B."/>
        </authorList>
    </citation>
    <scope>NUCLEOTIDE SEQUENCE [LARGE SCALE GENOMIC DNA]</scope>
    <source>
        <strain evidence="1">170</strain>
    </source>
</reference>
<gene>
    <name evidence="1" type="ORF">VFPPC_06908</name>
</gene>
<evidence type="ECO:0000313" key="1">
    <source>
        <dbReference type="EMBL" id="OAQ62468.1"/>
    </source>
</evidence>
<dbReference type="OrthoDB" id="5152119at2759"/>
<dbReference type="Proteomes" id="UP000078397">
    <property type="component" value="Unassembled WGS sequence"/>
</dbReference>
<name>A0A179FAL0_METCM</name>
<dbReference type="AlphaFoldDB" id="A0A179FAL0"/>
<dbReference type="KEGG" id="pchm:VFPPC_06908"/>
<evidence type="ECO:0000313" key="2">
    <source>
        <dbReference type="Proteomes" id="UP000078397"/>
    </source>
</evidence>
<keyword evidence="2" id="KW-1185">Reference proteome</keyword>
<organism evidence="1 2">
    <name type="scientific">Pochonia chlamydosporia 170</name>
    <dbReference type="NCBI Taxonomy" id="1380566"/>
    <lineage>
        <taxon>Eukaryota</taxon>
        <taxon>Fungi</taxon>
        <taxon>Dikarya</taxon>
        <taxon>Ascomycota</taxon>
        <taxon>Pezizomycotina</taxon>
        <taxon>Sordariomycetes</taxon>
        <taxon>Hypocreomycetidae</taxon>
        <taxon>Hypocreales</taxon>
        <taxon>Clavicipitaceae</taxon>
        <taxon>Pochonia</taxon>
    </lineage>
</organism>
<dbReference type="GeneID" id="28849855"/>
<sequence>MQEQFVELRQMLGGRSVAQFGRLPQAERNALFRHHLVHNHIIVSEAEDDDGCDPRIASGFLLRQHRFMGNDETGKQLVKDANGIYYGENRFLVRLHWLCEFMSERLEGEETDAPIAPLVGNIIVEVDLHDNKHERLKYDSDGESDCDGIANGGESSRLAAWTVNRLRDLFLFTKATSITLRLQGGGMPDGSDLATHQTIKDIAEVVKELIGSFGNRFEIGKMLDSGDRPYQSLRDYWMRPTEQARINVSIGCASFKEMMQIEIEEWTHNVPSN</sequence>
<comment type="caution">
    <text evidence="1">The sequence shown here is derived from an EMBL/GenBank/DDBJ whole genome shotgun (WGS) entry which is preliminary data.</text>
</comment>
<proteinExistence type="predicted"/>
<protein>
    <submittedName>
        <fullName evidence="1">Uncharacterized protein</fullName>
    </submittedName>
</protein>
<dbReference type="EMBL" id="LSBJ02000007">
    <property type="protein sequence ID" value="OAQ62468.1"/>
    <property type="molecule type" value="Genomic_DNA"/>
</dbReference>
<dbReference type="RefSeq" id="XP_018140172.1">
    <property type="nucleotide sequence ID" value="XM_018285861.1"/>
</dbReference>